<dbReference type="InterPro" id="IPR020449">
    <property type="entry name" value="Tscrpt_reg_AraC-type_HTH"/>
</dbReference>
<dbReference type="Proteomes" id="UP000007289">
    <property type="component" value="Chromosome"/>
</dbReference>
<comment type="caution">
    <text evidence="7">The sequence shown here is derived from an EMBL/GenBank/DDBJ whole genome shotgun (WGS) entry which is preliminary data.</text>
</comment>
<dbReference type="InterPro" id="IPR009057">
    <property type="entry name" value="Homeodomain-like_sf"/>
</dbReference>
<dbReference type="PROSITE" id="PS01124">
    <property type="entry name" value="HTH_ARAC_FAMILY_2"/>
    <property type="match status" value="1"/>
</dbReference>
<name>J2ENF1_PSEFQ</name>
<dbReference type="eggNOG" id="COG2207">
    <property type="taxonomic scope" value="Bacteria"/>
</dbReference>
<protein>
    <submittedName>
        <fullName evidence="7">Transcriptional regulator, AraC family</fullName>
    </submittedName>
</protein>
<keyword evidence="4" id="KW-0804">Transcription</keyword>
<dbReference type="RefSeq" id="WP_003180883.1">
    <property type="nucleotide sequence ID" value="NZ_CM001558.1"/>
</dbReference>
<dbReference type="InterPro" id="IPR032783">
    <property type="entry name" value="AraC_lig"/>
</dbReference>
<dbReference type="SUPFAM" id="SSF46689">
    <property type="entry name" value="Homeodomain-like"/>
    <property type="match status" value="2"/>
</dbReference>
<evidence type="ECO:0000256" key="4">
    <source>
        <dbReference type="ARBA" id="ARBA00023163"/>
    </source>
</evidence>
<evidence type="ECO:0000256" key="5">
    <source>
        <dbReference type="ARBA" id="ARBA00037345"/>
    </source>
</evidence>
<gene>
    <name evidence="7" type="ORF">PflQ2_2308</name>
</gene>
<dbReference type="InterPro" id="IPR018062">
    <property type="entry name" value="HTH_AraC-typ_CS"/>
</dbReference>
<evidence type="ECO:0000256" key="3">
    <source>
        <dbReference type="ARBA" id="ARBA00023125"/>
    </source>
</evidence>
<dbReference type="SMART" id="SM00342">
    <property type="entry name" value="HTH_ARAC"/>
    <property type="match status" value="1"/>
</dbReference>
<dbReference type="Pfam" id="PF12852">
    <property type="entry name" value="Cupin_6"/>
    <property type="match status" value="1"/>
</dbReference>
<dbReference type="InterPro" id="IPR018060">
    <property type="entry name" value="HTH_AraC"/>
</dbReference>
<evidence type="ECO:0000256" key="1">
    <source>
        <dbReference type="ARBA" id="ARBA00004496"/>
    </source>
</evidence>
<dbReference type="InterPro" id="IPR050204">
    <property type="entry name" value="AraC_XylS_family_regulators"/>
</dbReference>
<accession>J2ENF1</accession>
<dbReference type="PRINTS" id="PR00032">
    <property type="entry name" value="HTHARAC"/>
</dbReference>
<keyword evidence="2" id="KW-0805">Transcription regulation</keyword>
<organism evidence="7">
    <name type="scientific">Pseudomonas fluorescens (strain Q2-87)</name>
    <dbReference type="NCBI Taxonomy" id="1038922"/>
    <lineage>
        <taxon>Bacteria</taxon>
        <taxon>Pseudomonadati</taxon>
        <taxon>Pseudomonadota</taxon>
        <taxon>Gammaproteobacteria</taxon>
        <taxon>Pseudomonadales</taxon>
        <taxon>Pseudomonadaceae</taxon>
        <taxon>Pseudomonas</taxon>
    </lineage>
</organism>
<evidence type="ECO:0000313" key="7">
    <source>
        <dbReference type="EMBL" id="EJL05165.1"/>
    </source>
</evidence>
<dbReference type="GO" id="GO:0003700">
    <property type="term" value="F:DNA-binding transcription factor activity"/>
    <property type="evidence" value="ECO:0007669"/>
    <property type="project" value="InterPro"/>
</dbReference>
<dbReference type="PROSITE" id="PS00041">
    <property type="entry name" value="HTH_ARAC_FAMILY_1"/>
    <property type="match status" value="1"/>
</dbReference>
<feature type="domain" description="HTH araC/xylS-type" evidence="6">
    <location>
        <begin position="202"/>
        <end position="300"/>
    </location>
</feature>
<comment type="function">
    <text evidence="5">Regulatory protein of the TOL plasmid xyl operons. XylS activates the xylXYZLTEGFJQKIH operon required for the degradation of toluene, m-xylene and p-xylene.</text>
</comment>
<dbReference type="PATRIC" id="fig|1038922.3.peg.3223"/>
<dbReference type="GO" id="GO:0005737">
    <property type="term" value="C:cytoplasm"/>
    <property type="evidence" value="ECO:0007669"/>
    <property type="project" value="UniProtKB-SubCell"/>
</dbReference>
<dbReference type="EMBL" id="AGBM01000001">
    <property type="protein sequence ID" value="EJL05165.1"/>
    <property type="molecule type" value="Genomic_DNA"/>
</dbReference>
<reference evidence="7" key="1">
    <citation type="journal article" date="2012" name="PLoS Genet.">
        <title>Comparative Genomics of Plant-Associated Pseudomonas spp.: Insights into Diversity and Inheritance of Traits Involved in Multitrophic Interactions.</title>
        <authorList>
            <person name="Loper J.E."/>
            <person name="Hassan K.A."/>
            <person name="Mavrodi D.V."/>
            <person name="Davis E.W.II."/>
            <person name="Lim C.K."/>
            <person name="Shaffer B.T."/>
            <person name="Elbourne L.D."/>
            <person name="Stockwell V.O."/>
            <person name="Hartney S.L."/>
            <person name="Breakwell K."/>
            <person name="Henkels M.D."/>
            <person name="Tetu S.G."/>
            <person name="Rangel L.I."/>
            <person name="Kidarsa T.A."/>
            <person name="Wilson N.L."/>
            <person name="van de Mortel J.E."/>
            <person name="Song C."/>
            <person name="Blumhagen R."/>
            <person name="Radune D."/>
            <person name="Hostetler J.B."/>
            <person name="Brinkac L.M."/>
            <person name="Durkin A.S."/>
            <person name="Kluepfel D.A."/>
            <person name="Wechter W.P."/>
            <person name="Anderson A.J."/>
            <person name="Kim Y.C."/>
            <person name="Pierson L.S.III."/>
            <person name="Pierson E.A."/>
            <person name="Lindow S.E."/>
            <person name="Kobayashi D.Y."/>
            <person name="Raaijmakers J.M."/>
            <person name="Weller D.M."/>
            <person name="Thomashow L.S."/>
            <person name="Allen A.E."/>
            <person name="Paulsen I.T."/>
        </authorList>
    </citation>
    <scope>NUCLEOTIDE SEQUENCE [LARGE SCALE GENOMIC DNA]</scope>
    <source>
        <strain evidence="7">Q2-87</strain>
    </source>
</reference>
<dbReference type="PANTHER" id="PTHR46796">
    <property type="entry name" value="HTH-TYPE TRANSCRIPTIONAL ACTIVATOR RHAS-RELATED"/>
    <property type="match status" value="1"/>
</dbReference>
<sequence length="305" mass="33136">MDPLSEVLSLLKPHSYVSAGFAAGGDWSIQFTSYDAIKFNAVITGQCWLIMEGVAAPLLLKEGDCFLLPRGRRFRLASDPALAPIDGATLFPAKRPDGIVTYNGGGDFFLAGSRFSLDGLHADFLLGLLAPIVHIRGNDDQTDLRWSLERMRRELREGQPGGFLIAQHLAHMMLIQALRVHLAQQVTERIGWFYALADKQLGAALSAMHEAPAQAWTLKTLAACAGVSRSTFALKFKAKVGASPMEYLSRWRMLLAAEKLLSSSDSVSTVALSIGYESESAFSTAFKRILGCSPRQYASKATAPA</sequence>
<evidence type="ECO:0000256" key="2">
    <source>
        <dbReference type="ARBA" id="ARBA00023015"/>
    </source>
</evidence>
<dbReference type="PANTHER" id="PTHR46796:SF7">
    <property type="entry name" value="ARAC FAMILY TRANSCRIPTIONAL REGULATOR"/>
    <property type="match status" value="1"/>
</dbReference>
<dbReference type="GO" id="GO:0043565">
    <property type="term" value="F:sequence-specific DNA binding"/>
    <property type="evidence" value="ECO:0007669"/>
    <property type="project" value="InterPro"/>
</dbReference>
<evidence type="ECO:0000259" key="6">
    <source>
        <dbReference type="PROSITE" id="PS01124"/>
    </source>
</evidence>
<dbReference type="Gene3D" id="1.10.10.60">
    <property type="entry name" value="Homeodomain-like"/>
    <property type="match status" value="2"/>
</dbReference>
<dbReference type="GO" id="GO:0009893">
    <property type="term" value="P:positive regulation of metabolic process"/>
    <property type="evidence" value="ECO:0007669"/>
    <property type="project" value="UniProtKB-ARBA"/>
</dbReference>
<proteinExistence type="predicted"/>
<dbReference type="HOGENOM" id="CLU_000445_81_0_6"/>
<keyword evidence="3" id="KW-0238">DNA-binding</keyword>
<dbReference type="Pfam" id="PF12833">
    <property type="entry name" value="HTH_18"/>
    <property type="match status" value="1"/>
</dbReference>
<dbReference type="AlphaFoldDB" id="J2ENF1"/>
<comment type="subcellular location">
    <subcellularLocation>
        <location evidence="1">Cytoplasm</location>
    </subcellularLocation>
</comment>